<evidence type="ECO:0000313" key="1">
    <source>
        <dbReference type="EMBL" id="OAT16686.1"/>
    </source>
</evidence>
<protein>
    <submittedName>
        <fullName evidence="1">Uncharacterized protein</fullName>
    </submittedName>
</protein>
<comment type="caution">
    <text evidence="1">The sequence shown here is derived from an EMBL/GenBank/DDBJ whole genome shotgun (WGS) entry which is preliminary data.</text>
</comment>
<name>A0A1B7HM16_9ENTR</name>
<dbReference type="EMBL" id="LXEO01000037">
    <property type="protein sequence ID" value="OAT16686.1"/>
    <property type="molecule type" value="Genomic_DNA"/>
</dbReference>
<organism evidence="1 2">
    <name type="scientific">Buttiauxella noackiae ATCC 51607</name>
    <dbReference type="NCBI Taxonomy" id="1354255"/>
    <lineage>
        <taxon>Bacteria</taxon>
        <taxon>Pseudomonadati</taxon>
        <taxon>Pseudomonadota</taxon>
        <taxon>Gammaproteobacteria</taxon>
        <taxon>Enterobacterales</taxon>
        <taxon>Enterobacteriaceae</taxon>
        <taxon>Buttiauxella</taxon>
    </lineage>
</organism>
<evidence type="ECO:0000313" key="2">
    <source>
        <dbReference type="Proteomes" id="UP000078286"/>
    </source>
</evidence>
<keyword evidence="2" id="KW-1185">Reference proteome</keyword>
<dbReference type="RefSeq" id="WP_064555120.1">
    <property type="nucleotide sequence ID" value="NZ_LXEO01000037.1"/>
</dbReference>
<proteinExistence type="predicted"/>
<accession>A0A1B7HM16</accession>
<sequence length="89" mass="9748">MKIDSSLYHYGSGFNVDGSQEGESRKPLGYTQYSGTICQQSGVWSAAINAMTEVVSVEKGSVMPYHSGQTLNWHLLDYSVSENLIPKSV</sequence>
<gene>
    <name evidence="1" type="ORF">M979_2505</name>
</gene>
<reference evidence="1 2" key="1">
    <citation type="submission" date="2016-04" db="EMBL/GenBank/DDBJ databases">
        <title>ATOL: Assembling a taxonomically balanced genome-scale reconstruction of the evolutionary history of the Enterobacteriaceae.</title>
        <authorList>
            <person name="Plunkett G.III."/>
            <person name="Neeno-Eckwall E.C."/>
            <person name="Glasner J.D."/>
            <person name="Perna N.T."/>
        </authorList>
    </citation>
    <scope>NUCLEOTIDE SEQUENCE [LARGE SCALE GENOMIC DNA]</scope>
    <source>
        <strain evidence="1 2">ATCC 51607</strain>
    </source>
</reference>
<dbReference type="AlphaFoldDB" id="A0A1B7HM16"/>
<dbReference type="PATRIC" id="fig|1354255.3.peg.2581"/>
<dbReference type="Proteomes" id="UP000078286">
    <property type="component" value="Unassembled WGS sequence"/>
</dbReference>